<comment type="caution">
    <text evidence="2">The sequence shown here is derived from an EMBL/GenBank/DDBJ whole genome shotgun (WGS) entry which is preliminary data.</text>
</comment>
<dbReference type="EMBL" id="BAABDE010000025">
    <property type="protein sequence ID" value="GAA3822805.1"/>
    <property type="molecule type" value="Genomic_DNA"/>
</dbReference>
<keyword evidence="3" id="KW-1185">Reference proteome</keyword>
<sequence>MLDGLLRTDVVCEHAQAGAVLLFQLAQAVGDRPPGGVGGCAGEERGGGGGACGEQGASA</sequence>
<name>A0ABP7INM4_9ACTN</name>
<evidence type="ECO:0000256" key="1">
    <source>
        <dbReference type="SAM" id="MobiDB-lite"/>
    </source>
</evidence>
<feature type="compositionally biased region" description="Gly residues" evidence="1">
    <location>
        <begin position="37"/>
        <end position="53"/>
    </location>
</feature>
<organism evidence="2 3">
    <name type="scientific">Streptomyces coacervatus</name>
    <dbReference type="NCBI Taxonomy" id="647381"/>
    <lineage>
        <taxon>Bacteria</taxon>
        <taxon>Bacillati</taxon>
        <taxon>Actinomycetota</taxon>
        <taxon>Actinomycetes</taxon>
        <taxon>Kitasatosporales</taxon>
        <taxon>Streptomycetaceae</taxon>
        <taxon>Streptomyces</taxon>
    </lineage>
</organism>
<proteinExistence type="predicted"/>
<evidence type="ECO:0000313" key="2">
    <source>
        <dbReference type="EMBL" id="GAA3822805.1"/>
    </source>
</evidence>
<evidence type="ECO:0000313" key="3">
    <source>
        <dbReference type="Proteomes" id="UP001501009"/>
    </source>
</evidence>
<accession>A0ABP7INM4</accession>
<dbReference type="Proteomes" id="UP001501009">
    <property type="component" value="Unassembled WGS sequence"/>
</dbReference>
<protein>
    <submittedName>
        <fullName evidence="2">Uncharacterized protein</fullName>
    </submittedName>
</protein>
<reference evidence="3" key="1">
    <citation type="journal article" date="2019" name="Int. J. Syst. Evol. Microbiol.">
        <title>The Global Catalogue of Microorganisms (GCM) 10K type strain sequencing project: providing services to taxonomists for standard genome sequencing and annotation.</title>
        <authorList>
            <consortium name="The Broad Institute Genomics Platform"/>
            <consortium name="The Broad Institute Genome Sequencing Center for Infectious Disease"/>
            <person name="Wu L."/>
            <person name="Ma J."/>
        </authorList>
    </citation>
    <scope>NUCLEOTIDE SEQUENCE [LARGE SCALE GENOMIC DNA]</scope>
    <source>
        <strain evidence="3">JCM 17138</strain>
    </source>
</reference>
<feature type="region of interest" description="Disordered" evidence="1">
    <location>
        <begin position="37"/>
        <end position="59"/>
    </location>
</feature>
<gene>
    <name evidence="2" type="ORF">GCM10022403_065320</name>
</gene>